<feature type="chain" id="PRO_5039434666" evidence="2">
    <location>
        <begin position="20"/>
        <end position="252"/>
    </location>
</feature>
<dbReference type="AlphaFoldDB" id="A0A7M1SQZ3"/>
<organism evidence="3 4">
    <name type="scientific">Ruania alkalisoli</name>
    <dbReference type="NCBI Taxonomy" id="2779775"/>
    <lineage>
        <taxon>Bacteria</taxon>
        <taxon>Bacillati</taxon>
        <taxon>Actinomycetota</taxon>
        <taxon>Actinomycetes</taxon>
        <taxon>Micrococcales</taxon>
        <taxon>Ruaniaceae</taxon>
        <taxon>Ruania</taxon>
    </lineage>
</organism>
<keyword evidence="2" id="KW-0732">Signal</keyword>
<feature type="region of interest" description="Disordered" evidence="1">
    <location>
        <begin position="20"/>
        <end position="56"/>
    </location>
</feature>
<evidence type="ECO:0000256" key="1">
    <source>
        <dbReference type="SAM" id="MobiDB-lite"/>
    </source>
</evidence>
<keyword evidence="4" id="KW-1185">Reference proteome</keyword>
<evidence type="ECO:0000256" key="2">
    <source>
        <dbReference type="SAM" id="SignalP"/>
    </source>
</evidence>
<dbReference type="SUPFAM" id="SSF109998">
    <property type="entry name" value="Triger factor/SurA peptide-binding domain-like"/>
    <property type="match status" value="1"/>
</dbReference>
<sequence length="252" mass="26611">MPRKSALAALTLAAAVALTGCSSDDGPETTEPSAEPSAEAPTDSGTDAEAPAPEDFPEVVAEVNGEEISRTDFVASYEGQMQQALMSQQQTGQQVDEAQVRQQVLDQMVNNVLLTQAAEDAGIEASEADVDATLDQVAAQNGLGSGDEVVTALVEQGLTEEDVRADAADQYVVNAFVEGEVEVSEPTEDELRTQYDTLVEQAQAQGATEEDIPPFEEARDQIAQQAMSEQQSAGVNAIITELRDAGEVTVHI</sequence>
<dbReference type="PROSITE" id="PS51257">
    <property type="entry name" value="PROKAR_LIPOPROTEIN"/>
    <property type="match status" value="1"/>
</dbReference>
<proteinExistence type="predicted"/>
<evidence type="ECO:0000313" key="4">
    <source>
        <dbReference type="Proteomes" id="UP000593758"/>
    </source>
</evidence>
<dbReference type="InterPro" id="IPR050245">
    <property type="entry name" value="PrsA_foldase"/>
</dbReference>
<feature type="signal peptide" evidence="2">
    <location>
        <begin position="1"/>
        <end position="19"/>
    </location>
</feature>
<reference evidence="3 4" key="1">
    <citation type="submission" date="2020-10" db="EMBL/GenBank/DDBJ databases">
        <title>Haloactinobacterium sp. RN3S43, a bacterium isolated from saline soil.</title>
        <authorList>
            <person name="Sun J.-Q."/>
        </authorList>
    </citation>
    <scope>NUCLEOTIDE SEQUENCE [LARGE SCALE GENOMIC DNA]</scope>
    <source>
        <strain evidence="3 4">RN3S43</strain>
    </source>
</reference>
<accession>A0A7M1SQZ3</accession>
<dbReference type="Gene3D" id="1.10.4030.10">
    <property type="entry name" value="Porin chaperone SurA, peptide-binding domain"/>
    <property type="match status" value="1"/>
</dbReference>
<dbReference type="Pfam" id="PF13624">
    <property type="entry name" value="SurA_N_3"/>
    <property type="match status" value="1"/>
</dbReference>
<dbReference type="EMBL" id="CP063169">
    <property type="protein sequence ID" value="QOR69414.1"/>
    <property type="molecule type" value="Genomic_DNA"/>
</dbReference>
<dbReference type="RefSeq" id="WP_193495784.1">
    <property type="nucleotide sequence ID" value="NZ_CP063169.1"/>
</dbReference>
<evidence type="ECO:0000313" key="3">
    <source>
        <dbReference type="EMBL" id="QOR69414.1"/>
    </source>
</evidence>
<dbReference type="PANTHER" id="PTHR47245">
    <property type="entry name" value="PEPTIDYLPROLYL ISOMERASE"/>
    <property type="match status" value="1"/>
</dbReference>
<dbReference type="InterPro" id="IPR027304">
    <property type="entry name" value="Trigger_fact/SurA_dom_sf"/>
</dbReference>
<protein>
    <submittedName>
        <fullName evidence="3">SurA N-terminal domain-containing protein</fullName>
    </submittedName>
</protein>
<dbReference type="PANTHER" id="PTHR47245:SF2">
    <property type="entry name" value="PEPTIDYL-PROLYL CIS-TRANS ISOMERASE HP_0175-RELATED"/>
    <property type="match status" value="1"/>
</dbReference>
<gene>
    <name evidence="3" type="ORF">IM660_11980</name>
</gene>
<name>A0A7M1SQZ3_9MICO</name>
<dbReference type="KEGG" id="halt:IM660_11980"/>
<dbReference type="Proteomes" id="UP000593758">
    <property type="component" value="Chromosome"/>
</dbReference>